<keyword evidence="2" id="KW-1185">Reference proteome</keyword>
<sequence length="41" mass="4713">MQTLSISVPKTDGKRWREMELLAIAQKLDQVINAFHNPLGY</sequence>
<comment type="caution">
    <text evidence="1">The sequence shown here is derived from an EMBL/GenBank/DDBJ whole genome shotgun (WGS) entry which is preliminary data.</text>
</comment>
<dbReference type="Proteomes" id="UP000623440">
    <property type="component" value="Unassembled WGS sequence"/>
</dbReference>
<protein>
    <submittedName>
        <fullName evidence="1">Amidase</fullName>
    </submittedName>
</protein>
<evidence type="ECO:0000313" key="2">
    <source>
        <dbReference type="Proteomes" id="UP000623440"/>
    </source>
</evidence>
<name>A0ABR8DKS7_9NOSO</name>
<dbReference type="RefSeq" id="WP_190940706.1">
    <property type="nucleotide sequence ID" value="NZ_JACJSI010000016.1"/>
</dbReference>
<evidence type="ECO:0000313" key="1">
    <source>
        <dbReference type="EMBL" id="MBD2530064.1"/>
    </source>
</evidence>
<accession>A0ABR8DKS7</accession>
<reference evidence="1 2" key="1">
    <citation type="journal article" date="2020" name="ISME J.">
        <title>Comparative genomics reveals insights into cyanobacterial evolution and habitat adaptation.</title>
        <authorList>
            <person name="Chen M.Y."/>
            <person name="Teng W.K."/>
            <person name="Zhao L."/>
            <person name="Hu C.X."/>
            <person name="Zhou Y.K."/>
            <person name="Han B.P."/>
            <person name="Song L.R."/>
            <person name="Shu W.S."/>
        </authorList>
    </citation>
    <scope>NUCLEOTIDE SEQUENCE [LARGE SCALE GENOMIC DNA]</scope>
    <source>
        <strain evidence="1 2">FACHB-838</strain>
    </source>
</reference>
<proteinExistence type="predicted"/>
<organism evidence="1 2">
    <name type="scientific">Nostoc flagelliforme FACHB-838</name>
    <dbReference type="NCBI Taxonomy" id="2692904"/>
    <lineage>
        <taxon>Bacteria</taxon>
        <taxon>Bacillati</taxon>
        <taxon>Cyanobacteriota</taxon>
        <taxon>Cyanophyceae</taxon>
        <taxon>Nostocales</taxon>
        <taxon>Nostocaceae</taxon>
        <taxon>Nostoc</taxon>
    </lineage>
</organism>
<gene>
    <name evidence="1" type="ORF">H6G97_10980</name>
</gene>
<dbReference type="EMBL" id="JACJSI010000016">
    <property type="protein sequence ID" value="MBD2530064.1"/>
    <property type="molecule type" value="Genomic_DNA"/>
</dbReference>